<gene>
    <name evidence="1" type="ORF">I4F81_007042</name>
</gene>
<keyword evidence="2" id="KW-1185">Reference proteome</keyword>
<proteinExistence type="predicted"/>
<protein>
    <submittedName>
        <fullName evidence="1">Uncharacterized protein</fullName>
    </submittedName>
</protein>
<organism evidence="1 2">
    <name type="scientific">Pyropia yezoensis</name>
    <name type="common">Susabi-nori</name>
    <name type="synonym">Porphyra yezoensis</name>
    <dbReference type="NCBI Taxonomy" id="2788"/>
    <lineage>
        <taxon>Eukaryota</taxon>
        <taxon>Rhodophyta</taxon>
        <taxon>Bangiophyceae</taxon>
        <taxon>Bangiales</taxon>
        <taxon>Bangiaceae</taxon>
        <taxon>Pyropia</taxon>
    </lineage>
</organism>
<evidence type="ECO:0000313" key="1">
    <source>
        <dbReference type="EMBL" id="KAK1864496.1"/>
    </source>
</evidence>
<reference evidence="1" key="1">
    <citation type="submission" date="2019-11" db="EMBL/GenBank/DDBJ databases">
        <title>Nori genome reveals adaptations in red seaweeds to the harsh intertidal environment.</title>
        <authorList>
            <person name="Wang D."/>
            <person name="Mao Y."/>
        </authorList>
    </citation>
    <scope>NUCLEOTIDE SEQUENCE</scope>
    <source>
        <tissue evidence="1">Gametophyte</tissue>
    </source>
</reference>
<name>A0ACC3C2I6_PYRYE</name>
<sequence length="622" mass="62123">MTPTIMVLPPHCSTPASTVPLSQTPAPAKAASSIAPMSSPPPPPTPSTFCPPAPTSHCPHCLPLSQPPQAAGVCAMRSPPPPRSAVLLVTLATLSAALSAPLLFGVASRPPGVGSNMVMGRPGPPRVTGLRAAAADPAAPAPVTDLRAAAAARAAPAPATELLAAAAASAAPAAGTVLVGAVAPAAPSVLRDISRVYMPYQSGPAAAEAAAVAAAAAAPSPPTGRLVLLAGAVEGDCAGRYNVGCKFFHYLRCGVFGHLPVFRWVRSVDEYLPHAAAGDVVMVIDRPSDTTAAPPEVAALLAARDTAHTIPAAVAVGIYHTADEGKHPVWGWYDRLDLVLRNYWVADLANTTAHPALLHVPIGPAAPNACVPASPAGLAINDLSSAVPDAGVDVASSAYCTCPGLPPLARASARPVGYHLSAFVHQSRQDLFDAVAASAAADAAADAAAAAGGAPRPPRLGNGTGIVVAHNTFGGASGTVGSPVDDPKIAYLAAMASAALVYVPCGNVGETHRLYEAMLTGGVPLVARCEESPRDWMPAPPGELLHGDAAGRGAHAGMVATAQRLLADPAAADALQAETARRWADQLDGLAAGVRRLVVAAVARRAAVAARPSAAAAAAAVA</sequence>
<comment type="caution">
    <text evidence="1">The sequence shown here is derived from an EMBL/GenBank/DDBJ whole genome shotgun (WGS) entry which is preliminary data.</text>
</comment>
<dbReference type="Proteomes" id="UP000798662">
    <property type="component" value="Chromosome 2"/>
</dbReference>
<accession>A0ACC3C2I6</accession>
<dbReference type="EMBL" id="CM020619">
    <property type="protein sequence ID" value="KAK1864496.1"/>
    <property type="molecule type" value="Genomic_DNA"/>
</dbReference>
<evidence type="ECO:0000313" key="2">
    <source>
        <dbReference type="Proteomes" id="UP000798662"/>
    </source>
</evidence>